<dbReference type="AlphaFoldDB" id="A0AAW2MXG5"/>
<dbReference type="Pfam" id="PF14577">
    <property type="entry name" value="SEO_C"/>
    <property type="match status" value="1"/>
</dbReference>
<dbReference type="PANTHER" id="PTHR33232:SF12">
    <property type="entry name" value="PROTEIN SIEVE ELEMENT OCCLUSION B-LIKE"/>
    <property type="match status" value="1"/>
</dbReference>
<reference evidence="3" key="1">
    <citation type="submission" date="2020-06" db="EMBL/GenBank/DDBJ databases">
        <authorList>
            <person name="Li T."/>
            <person name="Hu X."/>
            <person name="Zhang T."/>
            <person name="Song X."/>
            <person name="Zhang H."/>
            <person name="Dai N."/>
            <person name="Sheng W."/>
            <person name="Hou X."/>
            <person name="Wei L."/>
        </authorList>
    </citation>
    <scope>NUCLEOTIDE SEQUENCE</scope>
    <source>
        <strain evidence="3">G02</strain>
        <tissue evidence="3">Leaf</tissue>
    </source>
</reference>
<dbReference type="InterPro" id="IPR027942">
    <property type="entry name" value="SEO_N"/>
</dbReference>
<evidence type="ECO:0000259" key="1">
    <source>
        <dbReference type="Pfam" id="PF14576"/>
    </source>
</evidence>
<sequence length="659" mass="74201">MAGVTEQAKNNQIIRNDRRLILSDDTGLRKQIQATHAHDNRAVDVDAILVIIRDILNLVSPGFDGILNGSHKHTDVAEEAAALSGFDGIQGALAFLLNKISCEASGDAHASAIVILELLSSYTWDAKAVLALASFSVNYGQFWLIAENFTADPLAKSLAVLRQLPDILELSDVMKTRMDTTNSLVKVSLELTRCIAEIGRLPSKYISHDAEPMAIAMSHIPIAVYWTIRSLVVCTSQVTDILGMSQQTQGGQHTGHLKTQLGLCYQHIDEKKHNEYYQTLVHLSETAPHLDNQRILKHLIHSKDGQHPLEVGNNKKIKVGAEALIGKTVLLLISDLDISLDELRILSHIYQESRIDDPWHTLQHRRLLERAVSRYIKEAWHYSKKPILVSLDPQGRLANPNAIHMVRIWGNVAYPFSSTKELAKWGEEKWRLELVVNGIDKSIMTWISEDKVICLYGGENEEWLQEFKMTARNVAAAAQISLEMVYVGKKTSKERVKRLNEMVTTDRLSHCWNDPTSIWYFWTRMESMMYSKIHHGSTLATTQRPGDHILAEVLTMLTYADSHQGWALFSKGSGSRAGEMARARGDAMLHALADFGSWTDDAREKGFVPALNIYLEGHHTKDHCNQLILPGIDDVPEMVVCSECHRPMEKYFMYRCCDD</sequence>
<organism evidence="3">
    <name type="scientific">Sesamum radiatum</name>
    <name type="common">Black benniseed</name>
    <dbReference type="NCBI Taxonomy" id="300843"/>
    <lineage>
        <taxon>Eukaryota</taxon>
        <taxon>Viridiplantae</taxon>
        <taxon>Streptophyta</taxon>
        <taxon>Embryophyta</taxon>
        <taxon>Tracheophyta</taxon>
        <taxon>Spermatophyta</taxon>
        <taxon>Magnoliopsida</taxon>
        <taxon>eudicotyledons</taxon>
        <taxon>Gunneridae</taxon>
        <taxon>Pentapetalae</taxon>
        <taxon>asterids</taxon>
        <taxon>lamiids</taxon>
        <taxon>Lamiales</taxon>
        <taxon>Pedaliaceae</taxon>
        <taxon>Sesamum</taxon>
    </lineage>
</organism>
<evidence type="ECO:0000313" key="3">
    <source>
        <dbReference type="EMBL" id="KAL0335806.1"/>
    </source>
</evidence>
<reference evidence="3" key="2">
    <citation type="journal article" date="2024" name="Plant">
        <title>Genomic evolution and insights into agronomic trait innovations of Sesamum species.</title>
        <authorList>
            <person name="Miao H."/>
            <person name="Wang L."/>
            <person name="Qu L."/>
            <person name="Liu H."/>
            <person name="Sun Y."/>
            <person name="Le M."/>
            <person name="Wang Q."/>
            <person name="Wei S."/>
            <person name="Zheng Y."/>
            <person name="Lin W."/>
            <person name="Duan Y."/>
            <person name="Cao H."/>
            <person name="Xiong S."/>
            <person name="Wang X."/>
            <person name="Wei L."/>
            <person name="Li C."/>
            <person name="Ma Q."/>
            <person name="Ju M."/>
            <person name="Zhao R."/>
            <person name="Li G."/>
            <person name="Mu C."/>
            <person name="Tian Q."/>
            <person name="Mei H."/>
            <person name="Zhang T."/>
            <person name="Gao T."/>
            <person name="Zhang H."/>
        </authorList>
    </citation>
    <scope>NUCLEOTIDE SEQUENCE</scope>
    <source>
        <strain evidence="3">G02</strain>
    </source>
</reference>
<feature type="domain" description="Sieve element occlusion N-terminal" evidence="1">
    <location>
        <begin position="23"/>
        <end position="286"/>
    </location>
</feature>
<proteinExistence type="predicted"/>
<dbReference type="InterPro" id="IPR039299">
    <property type="entry name" value="SEOA"/>
</dbReference>
<dbReference type="PANTHER" id="PTHR33232">
    <property type="entry name" value="PROTEIN SIEVE ELEMENT OCCLUSION B-LIKE"/>
    <property type="match status" value="1"/>
</dbReference>
<evidence type="ECO:0000259" key="2">
    <source>
        <dbReference type="Pfam" id="PF14577"/>
    </source>
</evidence>
<dbReference type="InterPro" id="IPR027944">
    <property type="entry name" value="SEO_C"/>
</dbReference>
<gene>
    <name evidence="3" type="ORF">Sradi_4792500</name>
</gene>
<protein>
    <submittedName>
        <fullName evidence="3">Protein SIEVE ELEMENT OCCLUSION B</fullName>
    </submittedName>
</protein>
<feature type="domain" description="Sieve element occlusion C-terminal" evidence="2">
    <location>
        <begin position="420"/>
        <end position="657"/>
    </location>
</feature>
<dbReference type="GO" id="GO:0010088">
    <property type="term" value="P:phloem development"/>
    <property type="evidence" value="ECO:0007669"/>
    <property type="project" value="InterPro"/>
</dbReference>
<accession>A0AAW2MXG5</accession>
<comment type="caution">
    <text evidence="3">The sequence shown here is derived from an EMBL/GenBank/DDBJ whole genome shotgun (WGS) entry which is preliminary data.</text>
</comment>
<dbReference type="EMBL" id="JACGWJ010000021">
    <property type="protein sequence ID" value="KAL0335806.1"/>
    <property type="molecule type" value="Genomic_DNA"/>
</dbReference>
<dbReference type="Pfam" id="PF14576">
    <property type="entry name" value="SEO_N"/>
    <property type="match status" value="1"/>
</dbReference>
<name>A0AAW2MXG5_SESRA</name>